<comment type="cofactor">
    <cofactor evidence="1">
        <name>heme</name>
        <dbReference type="ChEBI" id="CHEBI:30413"/>
    </cofactor>
</comment>
<keyword evidence="8" id="KW-1185">Reference proteome</keyword>
<dbReference type="PANTHER" id="PTHR24286:SF228">
    <property type="entry name" value="C-22 STEROL DESATURASE ERG5"/>
    <property type="match status" value="1"/>
</dbReference>
<comment type="similarity">
    <text evidence="2">Belongs to the cytochrome P450 family.</text>
</comment>
<keyword evidence="3" id="KW-0479">Metal-binding</keyword>
<dbReference type="GO" id="GO:0016705">
    <property type="term" value="F:oxidoreductase activity, acting on paired donors, with incorporation or reduction of molecular oxygen"/>
    <property type="evidence" value="ECO:0007669"/>
    <property type="project" value="InterPro"/>
</dbReference>
<keyword evidence="4" id="KW-0560">Oxidoreductase</keyword>
<dbReference type="PANTHER" id="PTHR24286">
    <property type="entry name" value="CYTOCHROME P450 26"/>
    <property type="match status" value="1"/>
</dbReference>
<dbReference type="GO" id="GO:0005506">
    <property type="term" value="F:iron ion binding"/>
    <property type="evidence" value="ECO:0007669"/>
    <property type="project" value="InterPro"/>
</dbReference>
<keyword evidence="6" id="KW-0472">Membrane</keyword>
<dbReference type="OrthoDB" id="1372046at2759"/>
<protein>
    <recommendedName>
        <fullName evidence="9">Cytochrome P450</fullName>
    </recommendedName>
</protein>
<evidence type="ECO:0000313" key="8">
    <source>
        <dbReference type="Proteomes" id="UP000775872"/>
    </source>
</evidence>
<dbReference type="SUPFAM" id="SSF48264">
    <property type="entry name" value="Cytochrome P450"/>
    <property type="match status" value="1"/>
</dbReference>
<evidence type="ECO:0000313" key="7">
    <source>
        <dbReference type="EMBL" id="CAH0053941.1"/>
    </source>
</evidence>
<dbReference type="InterPro" id="IPR036396">
    <property type="entry name" value="Cyt_P450_sf"/>
</dbReference>
<organism evidence="7 8">
    <name type="scientific">Clonostachys solani</name>
    <dbReference type="NCBI Taxonomy" id="160281"/>
    <lineage>
        <taxon>Eukaryota</taxon>
        <taxon>Fungi</taxon>
        <taxon>Dikarya</taxon>
        <taxon>Ascomycota</taxon>
        <taxon>Pezizomycotina</taxon>
        <taxon>Sordariomycetes</taxon>
        <taxon>Hypocreomycetidae</taxon>
        <taxon>Hypocreales</taxon>
        <taxon>Bionectriaceae</taxon>
        <taxon>Clonostachys</taxon>
    </lineage>
</organism>
<evidence type="ECO:0000256" key="1">
    <source>
        <dbReference type="ARBA" id="ARBA00001971"/>
    </source>
</evidence>
<dbReference type="GO" id="GO:0016125">
    <property type="term" value="P:sterol metabolic process"/>
    <property type="evidence" value="ECO:0007669"/>
    <property type="project" value="TreeGrafter"/>
</dbReference>
<dbReference type="AlphaFoldDB" id="A0A9N9ZEC4"/>
<dbReference type="Proteomes" id="UP000775872">
    <property type="component" value="Unassembled WGS sequence"/>
</dbReference>
<keyword evidence="6" id="KW-1133">Transmembrane helix</keyword>
<comment type="caution">
    <text evidence="7">The sequence shown here is derived from an EMBL/GenBank/DDBJ whole genome shotgun (WGS) entry which is preliminary data.</text>
</comment>
<evidence type="ECO:0000256" key="4">
    <source>
        <dbReference type="ARBA" id="ARBA00023002"/>
    </source>
</evidence>
<feature type="transmembrane region" description="Helical" evidence="6">
    <location>
        <begin position="9"/>
        <end position="34"/>
    </location>
</feature>
<keyword evidence="5" id="KW-0408">Iron</keyword>
<dbReference type="GO" id="GO:0020037">
    <property type="term" value="F:heme binding"/>
    <property type="evidence" value="ECO:0007669"/>
    <property type="project" value="InterPro"/>
</dbReference>
<dbReference type="Pfam" id="PF00067">
    <property type="entry name" value="p450"/>
    <property type="match status" value="1"/>
</dbReference>
<evidence type="ECO:0000256" key="6">
    <source>
        <dbReference type="SAM" id="Phobius"/>
    </source>
</evidence>
<reference evidence="7 8" key="2">
    <citation type="submission" date="2021-10" db="EMBL/GenBank/DDBJ databases">
        <authorList>
            <person name="Piombo E."/>
        </authorList>
    </citation>
    <scope>NUCLEOTIDE SEQUENCE [LARGE SCALE GENOMIC DNA]</scope>
</reference>
<gene>
    <name evidence="7" type="ORF">CSOL1703_00015128</name>
</gene>
<dbReference type="Gene3D" id="1.10.630.10">
    <property type="entry name" value="Cytochrome P450"/>
    <property type="match status" value="1"/>
</dbReference>
<dbReference type="EMBL" id="CABFOC020000046">
    <property type="protein sequence ID" value="CAH0053941.1"/>
    <property type="molecule type" value="Genomic_DNA"/>
</dbReference>
<dbReference type="InterPro" id="IPR001128">
    <property type="entry name" value="Cyt_P450"/>
</dbReference>
<name>A0A9N9ZEC4_9HYPO</name>
<sequence>MITLPNMEFLLGTLAPLILWMLLFAFLVMCIFYNQANDIKHESTVTGPSWSISFIGPSMGFNFERYYAEWLSGPLSCFQKCLNIIQGVKAGQVCWWVLRSVIIPLSRNIALKALNSPVYITPIVVDVAPDHLGYAISVFIDSNAHIEFRKGLTDLFTRKSLGVYLPGQEAVYREYFPRFIKITKENGGKPVPFISEFRQMMCAVSLRTFVGHYLSDAAVKNIADHSYLTPAALDLVRFPVIVPYTKAWYTKKAADMVLSEFCNCAAKSKVRMAAGGEVACIMDAWTQSMVRSRRWCEAEEANDLTEDMEKPQPIVRMFNDFEIAQVVFVFLFSLQEATSSAVAWLFEIVTQRPDVLEKVREENLKVRDGVVHAELSMEQLESLTYTRAVVRELFRYRRPVLVVPYQRRNLFPIPDSDAIPKGTALLPYIVGSISTTTYTALYNPKVYEKPEHFDPERYYSADAEEKVAKNHLLFGGPHSCVSQLYTPLNLALCLGKASVQMDWQYHTNPKPEKIQGLVSTFPMVYSFDIPQKHCIPADNVGSD</sequence>
<dbReference type="GO" id="GO:0004497">
    <property type="term" value="F:monooxygenase activity"/>
    <property type="evidence" value="ECO:0007669"/>
    <property type="project" value="InterPro"/>
</dbReference>
<proteinExistence type="inferred from homology"/>
<evidence type="ECO:0008006" key="9">
    <source>
        <dbReference type="Google" id="ProtNLM"/>
    </source>
</evidence>
<evidence type="ECO:0000256" key="2">
    <source>
        <dbReference type="ARBA" id="ARBA00010617"/>
    </source>
</evidence>
<keyword evidence="6" id="KW-0812">Transmembrane</keyword>
<evidence type="ECO:0000256" key="5">
    <source>
        <dbReference type="ARBA" id="ARBA00023004"/>
    </source>
</evidence>
<evidence type="ECO:0000256" key="3">
    <source>
        <dbReference type="ARBA" id="ARBA00022723"/>
    </source>
</evidence>
<accession>A0A9N9ZEC4</accession>
<reference evidence="8" key="1">
    <citation type="submission" date="2019-06" db="EMBL/GenBank/DDBJ databases">
        <authorList>
            <person name="Broberg M."/>
        </authorList>
    </citation>
    <scope>NUCLEOTIDE SEQUENCE [LARGE SCALE GENOMIC DNA]</scope>
</reference>